<dbReference type="EMBL" id="JAUESC010000004">
    <property type="protein sequence ID" value="KAK0595175.1"/>
    <property type="molecule type" value="Genomic_DNA"/>
</dbReference>
<keyword evidence="3" id="KW-1185">Reference proteome</keyword>
<keyword evidence="1" id="KW-1133">Transmembrane helix</keyword>
<evidence type="ECO:0000256" key="1">
    <source>
        <dbReference type="SAM" id="Phobius"/>
    </source>
</evidence>
<dbReference type="AlphaFoldDB" id="A0AA39SQL6"/>
<sequence>MAHTGAEAAPGRGAHGLNHGQPLWPTAWAVLSRADQSISMLIFCPFCLSLCAFLGSFWWVDVFVKSLQIGGHPTADSTAEFKRRFHSAARPPITNRGENQGDAKCISIGGLRAKPSTF</sequence>
<keyword evidence="1" id="KW-0472">Membrane</keyword>
<keyword evidence="1" id="KW-0812">Transmembrane</keyword>
<evidence type="ECO:0000313" key="3">
    <source>
        <dbReference type="Proteomes" id="UP001168877"/>
    </source>
</evidence>
<feature type="transmembrane region" description="Helical" evidence="1">
    <location>
        <begin position="38"/>
        <end position="60"/>
    </location>
</feature>
<dbReference type="Proteomes" id="UP001168877">
    <property type="component" value="Unassembled WGS sequence"/>
</dbReference>
<proteinExistence type="predicted"/>
<accession>A0AA39SQL6</accession>
<organism evidence="2 3">
    <name type="scientific">Acer saccharum</name>
    <name type="common">Sugar maple</name>
    <dbReference type="NCBI Taxonomy" id="4024"/>
    <lineage>
        <taxon>Eukaryota</taxon>
        <taxon>Viridiplantae</taxon>
        <taxon>Streptophyta</taxon>
        <taxon>Embryophyta</taxon>
        <taxon>Tracheophyta</taxon>
        <taxon>Spermatophyta</taxon>
        <taxon>Magnoliopsida</taxon>
        <taxon>eudicotyledons</taxon>
        <taxon>Gunneridae</taxon>
        <taxon>Pentapetalae</taxon>
        <taxon>rosids</taxon>
        <taxon>malvids</taxon>
        <taxon>Sapindales</taxon>
        <taxon>Sapindaceae</taxon>
        <taxon>Hippocastanoideae</taxon>
        <taxon>Acereae</taxon>
        <taxon>Acer</taxon>
    </lineage>
</organism>
<comment type="caution">
    <text evidence="2">The sequence shown here is derived from an EMBL/GenBank/DDBJ whole genome shotgun (WGS) entry which is preliminary data.</text>
</comment>
<reference evidence="2" key="1">
    <citation type="journal article" date="2022" name="Plant J.">
        <title>Strategies of tolerance reflected in two North American maple genomes.</title>
        <authorList>
            <person name="McEvoy S.L."/>
            <person name="Sezen U.U."/>
            <person name="Trouern-Trend A."/>
            <person name="McMahon S.M."/>
            <person name="Schaberg P.G."/>
            <person name="Yang J."/>
            <person name="Wegrzyn J.L."/>
            <person name="Swenson N.G."/>
        </authorList>
    </citation>
    <scope>NUCLEOTIDE SEQUENCE</scope>
    <source>
        <strain evidence="2">NS2018</strain>
    </source>
</reference>
<evidence type="ECO:0000313" key="2">
    <source>
        <dbReference type="EMBL" id="KAK0595175.1"/>
    </source>
</evidence>
<gene>
    <name evidence="2" type="ORF">LWI29_004268</name>
</gene>
<protein>
    <submittedName>
        <fullName evidence="2">Uncharacterized protein</fullName>
    </submittedName>
</protein>
<reference evidence="2" key="2">
    <citation type="submission" date="2023-06" db="EMBL/GenBank/DDBJ databases">
        <authorList>
            <person name="Swenson N.G."/>
            <person name="Wegrzyn J.L."/>
            <person name="Mcevoy S.L."/>
        </authorList>
    </citation>
    <scope>NUCLEOTIDE SEQUENCE</scope>
    <source>
        <strain evidence="2">NS2018</strain>
        <tissue evidence="2">Leaf</tissue>
    </source>
</reference>
<name>A0AA39SQL6_ACESA</name>